<dbReference type="Proteomes" id="UP000261620">
    <property type="component" value="Unplaced"/>
</dbReference>
<feature type="repeat" description="Solcar" evidence="17">
    <location>
        <begin position="60"/>
        <end position="147"/>
    </location>
</feature>
<evidence type="ECO:0000256" key="19">
    <source>
        <dbReference type="SAM" id="Phobius"/>
    </source>
</evidence>
<reference evidence="20" key="1">
    <citation type="submission" date="2025-08" db="UniProtKB">
        <authorList>
            <consortium name="Ensembl"/>
        </authorList>
    </citation>
    <scope>IDENTIFICATION</scope>
</reference>
<keyword evidence="7" id="KW-0999">Mitochondrion inner membrane</keyword>
<keyword evidence="4" id="KW-0597">Phosphoprotein</keyword>
<dbReference type="PANTHER" id="PTHR45678">
    <property type="entry name" value="MITOCHONDRIAL 2-OXODICARBOXYLATE CARRIER 1-RELATED"/>
    <property type="match status" value="1"/>
</dbReference>
<dbReference type="PANTHER" id="PTHR45678:SF13">
    <property type="entry name" value="SOLUTE CARRIER FAMILY 25 (MITOCHONDRIAL CARRIER: GLUTAMATE), MEMBER 22-RELATED"/>
    <property type="match status" value="1"/>
</dbReference>
<dbReference type="PRINTS" id="PR00926">
    <property type="entry name" value="MITOCARRIER"/>
</dbReference>
<dbReference type="Ensembl" id="ENSMMOT00000015290.1">
    <property type="protein sequence ID" value="ENSMMOP00000015044.1"/>
    <property type="gene ID" value="ENSMMOG00000011495.1"/>
</dbReference>
<evidence type="ECO:0000256" key="16">
    <source>
        <dbReference type="ARBA" id="ARBA00081096"/>
    </source>
</evidence>
<evidence type="ECO:0000256" key="18">
    <source>
        <dbReference type="RuleBase" id="RU000488"/>
    </source>
</evidence>
<dbReference type="Pfam" id="PF00153">
    <property type="entry name" value="Mito_carr"/>
    <property type="match status" value="3"/>
</dbReference>
<evidence type="ECO:0000256" key="7">
    <source>
        <dbReference type="ARBA" id="ARBA00022792"/>
    </source>
</evidence>
<dbReference type="FunFam" id="1.50.40.10:FF:000026">
    <property type="entry name" value="Putative mitochondrial glutamate carrier 2"/>
    <property type="match status" value="1"/>
</dbReference>
<comment type="similarity">
    <text evidence="2 18">Belongs to the mitochondrial carrier (TC 2.A.29) family.</text>
</comment>
<feature type="transmembrane region" description="Helical" evidence="19">
    <location>
        <begin position="342"/>
        <end position="365"/>
    </location>
</feature>
<dbReference type="Gene3D" id="1.50.40.10">
    <property type="entry name" value="Mitochondrial carrier domain"/>
    <property type="match status" value="1"/>
</dbReference>
<evidence type="ECO:0000313" key="21">
    <source>
        <dbReference type="Proteomes" id="UP000261620"/>
    </source>
</evidence>
<comment type="subcellular location">
    <subcellularLocation>
        <location evidence="1">Mitochondrion inner membrane</location>
        <topology evidence="1">Multi-pass membrane protein</topology>
    </subcellularLocation>
</comment>
<feature type="transmembrane region" description="Helical" evidence="19">
    <location>
        <begin position="275"/>
        <end position="299"/>
    </location>
</feature>
<evidence type="ECO:0000256" key="3">
    <source>
        <dbReference type="ARBA" id="ARBA00022448"/>
    </source>
</evidence>
<accession>A0A3Q3WZT1</accession>
<evidence type="ECO:0000256" key="9">
    <source>
        <dbReference type="ARBA" id="ARBA00022989"/>
    </source>
</evidence>
<keyword evidence="8" id="KW-0769">Symport</keyword>
<dbReference type="GO" id="GO:0005743">
    <property type="term" value="C:mitochondrial inner membrane"/>
    <property type="evidence" value="ECO:0007669"/>
    <property type="project" value="UniProtKB-SubCell"/>
</dbReference>
<evidence type="ECO:0000256" key="5">
    <source>
        <dbReference type="ARBA" id="ARBA00022692"/>
    </source>
</evidence>
<dbReference type="GO" id="GO:0015293">
    <property type="term" value="F:symporter activity"/>
    <property type="evidence" value="ECO:0007669"/>
    <property type="project" value="UniProtKB-KW"/>
</dbReference>
<comment type="function">
    <text evidence="13">Responsible for the transport of glutamate from the cytosol into the mitochondrial matrix with the concomitant import of a proton (symport system).</text>
</comment>
<evidence type="ECO:0000256" key="1">
    <source>
        <dbReference type="ARBA" id="ARBA00004448"/>
    </source>
</evidence>
<dbReference type="GO" id="GO:0005313">
    <property type="term" value="F:L-glutamate transmembrane transporter activity"/>
    <property type="evidence" value="ECO:0007669"/>
    <property type="project" value="TreeGrafter"/>
</dbReference>
<reference evidence="20" key="2">
    <citation type="submission" date="2025-09" db="UniProtKB">
        <authorList>
            <consortium name="Ensembl"/>
        </authorList>
    </citation>
    <scope>IDENTIFICATION</scope>
</reference>
<evidence type="ECO:0000256" key="15">
    <source>
        <dbReference type="ARBA" id="ARBA00076502"/>
    </source>
</evidence>
<dbReference type="InterPro" id="IPR018108">
    <property type="entry name" value="MCP_transmembrane"/>
</dbReference>
<comment type="catalytic activity">
    <reaction evidence="12">
        <text>L-glutamate(in) + H(+)(in) = L-glutamate(out) + H(+)(out)</text>
        <dbReference type="Rhea" id="RHEA:70955"/>
        <dbReference type="ChEBI" id="CHEBI:15378"/>
        <dbReference type="ChEBI" id="CHEBI:29985"/>
    </reaction>
</comment>
<keyword evidence="6" id="KW-0677">Repeat</keyword>
<evidence type="ECO:0000313" key="20">
    <source>
        <dbReference type="Ensembl" id="ENSMMOP00000015044.1"/>
    </source>
</evidence>
<feature type="repeat" description="Solcar" evidence="17">
    <location>
        <begin position="154"/>
        <end position="263"/>
    </location>
</feature>
<keyword evidence="5 17" id="KW-0812">Transmembrane</keyword>
<dbReference type="SUPFAM" id="SSF103506">
    <property type="entry name" value="Mitochondrial carrier"/>
    <property type="match status" value="1"/>
</dbReference>
<dbReference type="InterPro" id="IPR051028">
    <property type="entry name" value="Mito_Solute_Carrier"/>
</dbReference>
<keyword evidence="10" id="KW-0496">Mitochondrion</keyword>
<proteinExistence type="inferred from homology"/>
<feature type="repeat" description="Solcar" evidence="17">
    <location>
        <begin position="273"/>
        <end position="362"/>
    </location>
</feature>
<evidence type="ECO:0000256" key="14">
    <source>
        <dbReference type="ARBA" id="ARBA00069241"/>
    </source>
</evidence>
<evidence type="ECO:0000256" key="10">
    <source>
        <dbReference type="ARBA" id="ARBA00023128"/>
    </source>
</evidence>
<evidence type="ECO:0000256" key="4">
    <source>
        <dbReference type="ARBA" id="ARBA00022553"/>
    </source>
</evidence>
<dbReference type="GO" id="GO:0015183">
    <property type="term" value="F:L-aspartate transmembrane transporter activity"/>
    <property type="evidence" value="ECO:0007669"/>
    <property type="project" value="TreeGrafter"/>
</dbReference>
<evidence type="ECO:0000256" key="12">
    <source>
        <dbReference type="ARBA" id="ARBA00048437"/>
    </source>
</evidence>
<keyword evidence="3 18" id="KW-0813">Transport</keyword>
<organism evidence="20 21">
    <name type="scientific">Mola mola</name>
    <name type="common">Ocean sunfish</name>
    <name type="synonym">Tetraodon mola</name>
    <dbReference type="NCBI Taxonomy" id="94237"/>
    <lineage>
        <taxon>Eukaryota</taxon>
        <taxon>Metazoa</taxon>
        <taxon>Chordata</taxon>
        <taxon>Craniata</taxon>
        <taxon>Vertebrata</taxon>
        <taxon>Euteleostomi</taxon>
        <taxon>Actinopterygii</taxon>
        <taxon>Neopterygii</taxon>
        <taxon>Teleostei</taxon>
        <taxon>Neoteleostei</taxon>
        <taxon>Acanthomorphata</taxon>
        <taxon>Eupercaria</taxon>
        <taxon>Tetraodontiformes</taxon>
        <taxon>Molidae</taxon>
        <taxon>Mola</taxon>
    </lineage>
</organism>
<dbReference type="OMA" id="NISCLMI"/>
<protein>
    <recommendedName>
        <fullName evidence="14">Mitochondrial glutamate carrier 2</fullName>
    </recommendedName>
    <alternativeName>
        <fullName evidence="16">Glutamate/H(+) symporter 2</fullName>
    </alternativeName>
    <alternativeName>
        <fullName evidence="15">Solute carrier family 25 member 18</fullName>
    </alternativeName>
</protein>
<sequence length="375" mass="40837">MAQQQHIRYEATLSEKKSTKTIYTGPVLYNPSLHCFRPVSLGTQLAAVLILMQMSDLSLNSLPAKLINGGVAGMVGVTCVFPIDLAKTRLQNQRSGQQLYKNMMDCLIKTVKAEGFFGIYRGAAVNLTLVTPEKAIKLAANDFFRHQLSKDGGLTVLKEMLAGCCAGMCQVIVTTPMEMLKIQLQDAGRLATLKMGGTSAVLTRSYNTSLTPQVTRVSATQITRELLRTNGVTGLYRGLGATLMRDIPFSVVYFPLFAHLHKLGQRSPKDPSVPFYWSFMSGCLSGCVAAVVVSPCDVVKTRLQSLKKGANEETYNGVVDCVRKIMTKEGPGAFLKGASCRALVIAPLFGIAQVVYFVGVGEFLLEYTPYNIYST</sequence>
<dbReference type="InterPro" id="IPR023395">
    <property type="entry name" value="MCP_dom_sf"/>
</dbReference>
<keyword evidence="11 17" id="KW-0472">Membrane</keyword>
<dbReference type="AlphaFoldDB" id="A0A3Q3WZT1"/>
<dbReference type="PROSITE" id="PS50920">
    <property type="entry name" value="SOLCAR"/>
    <property type="match status" value="3"/>
</dbReference>
<dbReference type="InterPro" id="IPR002067">
    <property type="entry name" value="MCP"/>
</dbReference>
<keyword evidence="9 19" id="KW-1133">Transmembrane helix</keyword>
<evidence type="ECO:0000256" key="13">
    <source>
        <dbReference type="ARBA" id="ARBA00057953"/>
    </source>
</evidence>
<evidence type="ECO:0000256" key="2">
    <source>
        <dbReference type="ARBA" id="ARBA00006375"/>
    </source>
</evidence>
<evidence type="ECO:0000256" key="11">
    <source>
        <dbReference type="ARBA" id="ARBA00023136"/>
    </source>
</evidence>
<name>A0A3Q3WZT1_MOLML</name>
<evidence type="ECO:0000256" key="17">
    <source>
        <dbReference type="PROSITE-ProRule" id="PRU00282"/>
    </source>
</evidence>
<dbReference type="GO" id="GO:0043490">
    <property type="term" value="P:malate-aspartate shuttle"/>
    <property type="evidence" value="ECO:0007669"/>
    <property type="project" value="TreeGrafter"/>
</dbReference>
<evidence type="ECO:0000256" key="6">
    <source>
        <dbReference type="ARBA" id="ARBA00022737"/>
    </source>
</evidence>
<evidence type="ECO:0000256" key="8">
    <source>
        <dbReference type="ARBA" id="ARBA00022847"/>
    </source>
</evidence>
<keyword evidence="21" id="KW-1185">Reference proteome</keyword>